<feature type="compositionally biased region" description="Basic and acidic residues" evidence="8">
    <location>
        <begin position="692"/>
        <end position="702"/>
    </location>
</feature>
<evidence type="ECO:0000256" key="8">
    <source>
        <dbReference type="SAM" id="MobiDB-lite"/>
    </source>
</evidence>
<dbReference type="GO" id="GO:0006891">
    <property type="term" value="P:intra-Golgi vesicle-mediated transport"/>
    <property type="evidence" value="ECO:0007669"/>
    <property type="project" value="InterPro"/>
</dbReference>
<evidence type="ECO:0000256" key="3">
    <source>
        <dbReference type="ARBA" id="ARBA00020978"/>
    </source>
</evidence>
<comment type="similarity">
    <text evidence="2">Belongs to the COG1 family.</text>
</comment>
<name>A0A6A6H4Z3_VIRVR</name>
<proteinExistence type="inferred from homology"/>
<keyword evidence="4" id="KW-0813">Transport</keyword>
<dbReference type="PANTHER" id="PTHR31658">
    <property type="entry name" value="CONSERVED OLIGOMERIC GOLGI COMPLEX SUBUNIT 1"/>
    <property type="match status" value="1"/>
</dbReference>
<evidence type="ECO:0000256" key="5">
    <source>
        <dbReference type="ARBA" id="ARBA00022927"/>
    </source>
</evidence>
<dbReference type="AlphaFoldDB" id="A0A6A6H4Z3"/>
<protein>
    <recommendedName>
        <fullName evidence="3">Conserved oligomeric Golgi complex subunit 1</fullName>
    </recommendedName>
</protein>
<evidence type="ECO:0000256" key="6">
    <source>
        <dbReference type="ARBA" id="ARBA00023034"/>
    </source>
</evidence>
<dbReference type="GO" id="GO:0000139">
    <property type="term" value="C:Golgi membrane"/>
    <property type="evidence" value="ECO:0007669"/>
    <property type="project" value="UniProtKB-SubCell"/>
</dbReference>
<keyword evidence="6" id="KW-0333">Golgi apparatus</keyword>
<feature type="compositionally biased region" description="Polar residues" evidence="8">
    <location>
        <begin position="678"/>
        <end position="690"/>
    </location>
</feature>
<reference evidence="9" key="1">
    <citation type="journal article" date="2020" name="Stud. Mycol.">
        <title>101 Dothideomycetes genomes: a test case for predicting lifestyles and emergence of pathogens.</title>
        <authorList>
            <person name="Haridas S."/>
            <person name="Albert R."/>
            <person name="Binder M."/>
            <person name="Bloem J."/>
            <person name="Labutti K."/>
            <person name="Salamov A."/>
            <person name="Andreopoulos B."/>
            <person name="Baker S."/>
            <person name="Barry K."/>
            <person name="Bills G."/>
            <person name="Bluhm B."/>
            <person name="Cannon C."/>
            <person name="Castanera R."/>
            <person name="Culley D."/>
            <person name="Daum C."/>
            <person name="Ezra D."/>
            <person name="Gonzalez J."/>
            <person name="Henrissat B."/>
            <person name="Kuo A."/>
            <person name="Liang C."/>
            <person name="Lipzen A."/>
            <person name="Lutzoni F."/>
            <person name="Magnuson J."/>
            <person name="Mondo S."/>
            <person name="Nolan M."/>
            <person name="Ohm R."/>
            <person name="Pangilinan J."/>
            <person name="Park H.-J."/>
            <person name="Ramirez L."/>
            <person name="Alfaro M."/>
            <person name="Sun H."/>
            <person name="Tritt A."/>
            <person name="Yoshinaga Y."/>
            <person name="Zwiers L.-H."/>
            <person name="Turgeon B."/>
            <person name="Goodwin S."/>
            <person name="Spatafora J."/>
            <person name="Crous P."/>
            <person name="Grigoriev I."/>
        </authorList>
    </citation>
    <scope>NUCLEOTIDE SEQUENCE</scope>
    <source>
        <strain evidence="9">Tuck. ex Michener</strain>
    </source>
</reference>
<dbReference type="Pfam" id="PF08700">
    <property type="entry name" value="VPS51_Exo84_N"/>
    <property type="match status" value="1"/>
</dbReference>
<dbReference type="GO" id="GO:0015031">
    <property type="term" value="P:protein transport"/>
    <property type="evidence" value="ECO:0007669"/>
    <property type="project" value="UniProtKB-KW"/>
</dbReference>
<dbReference type="GO" id="GO:0017119">
    <property type="term" value="C:Golgi transport complex"/>
    <property type="evidence" value="ECO:0007669"/>
    <property type="project" value="InterPro"/>
</dbReference>
<evidence type="ECO:0000313" key="9">
    <source>
        <dbReference type="EMBL" id="KAF2233085.1"/>
    </source>
</evidence>
<dbReference type="EMBL" id="ML991809">
    <property type="protein sequence ID" value="KAF2233085.1"/>
    <property type="molecule type" value="Genomic_DNA"/>
</dbReference>
<keyword evidence="7" id="KW-0472">Membrane</keyword>
<organism evidence="9 10">
    <name type="scientific">Viridothelium virens</name>
    <name type="common">Speckled blister lichen</name>
    <name type="synonym">Trypethelium virens</name>
    <dbReference type="NCBI Taxonomy" id="1048519"/>
    <lineage>
        <taxon>Eukaryota</taxon>
        <taxon>Fungi</taxon>
        <taxon>Dikarya</taxon>
        <taxon>Ascomycota</taxon>
        <taxon>Pezizomycotina</taxon>
        <taxon>Dothideomycetes</taxon>
        <taxon>Dothideomycetes incertae sedis</taxon>
        <taxon>Trypetheliales</taxon>
        <taxon>Trypetheliaceae</taxon>
        <taxon>Viridothelium</taxon>
    </lineage>
</organism>
<evidence type="ECO:0000256" key="4">
    <source>
        <dbReference type="ARBA" id="ARBA00022448"/>
    </source>
</evidence>
<feature type="region of interest" description="Disordered" evidence="8">
    <location>
        <begin position="678"/>
        <end position="725"/>
    </location>
</feature>
<evidence type="ECO:0000256" key="7">
    <source>
        <dbReference type="ARBA" id="ARBA00023136"/>
    </source>
</evidence>
<evidence type="ECO:0000256" key="2">
    <source>
        <dbReference type="ARBA" id="ARBA00006653"/>
    </source>
</evidence>
<dbReference type="InterPro" id="IPR033370">
    <property type="entry name" value="COG1"/>
</dbReference>
<dbReference type="OrthoDB" id="46189at2759"/>
<dbReference type="Proteomes" id="UP000800092">
    <property type="component" value="Unassembled WGS sequence"/>
</dbReference>
<evidence type="ECO:0000313" key="10">
    <source>
        <dbReference type="Proteomes" id="UP000800092"/>
    </source>
</evidence>
<sequence length="804" mass="89412">MAAAPIDAKALNSWEDAFQHPIPVVRRLEKRLRADVEENREKLRTLVGSSYRDLLGTAGRIIEMDGQMSEVEVTLGDIGLKCNTRVLETISRNMEGLRRYHASQVTEDYSFASQLSVLQGCHAVISRLLRYSGSSLLAAKVLVIARLLHKALASSASPAPVVDSLRDKLAARRAKLLKYIDLTFANPNLEKAALVEGMHAFCLATSSTPTDVLRHFHHVRSEAISDKLRHPSNVQTAITESMKLFISTLRDTQAIFPRRLGIALETSKAQPLLQDPSILELAELQLDIHGRWIAEDIRQFTPRPRHDQLQRSDAEAMLRSWAIEAMKLFLSGLRHVLGPEKDLATLVQIRRELLRLWLSSLQPSSTSEAADVLDNLRKVLIERIADAMRDQAKSLRVVSQTVSYTISHWQAGVTDSKVNLWDLPTATTDLGGGVVQATQSILDRCNGRSKAVHKVLGEFEEWVQSVLEAQATIKKMGEMRWDEDPDDIADEILPEPPQVLLSNQDPRILETRLEDSVSEAFGQLRQDLSHVEQTLADEQQGGEKAVFLLRVLRELRQQMPRLGSALASSFSRSLQESSVEATCRRLLAVSVCDGPIDSFHQSVRQYLGQPHAPAKELWEGNPALPVQPSSAVFKFMRALMANMSHAGHDLWNPSTVHTLKLHLVNVRTASLLEVASSPTLEETPLTNGDTQVEAHEDVRPEDGPLNDEDNGTEESQQVGDVASSATDSAIRSQESYLQLLFDLFYLHSALQTKVEGSLADTDQNETIIAELSTKGDINKAAQQRLQKSAADYWKKSYLLFALLA</sequence>
<feature type="compositionally biased region" description="Polar residues" evidence="8">
    <location>
        <begin position="713"/>
        <end position="725"/>
    </location>
</feature>
<accession>A0A6A6H4Z3</accession>
<evidence type="ECO:0000256" key="1">
    <source>
        <dbReference type="ARBA" id="ARBA00004395"/>
    </source>
</evidence>
<dbReference type="PANTHER" id="PTHR31658:SF0">
    <property type="entry name" value="CONSERVED OLIGOMERIC GOLGI COMPLEX SUBUNIT 1"/>
    <property type="match status" value="1"/>
</dbReference>
<keyword evidence="5" id="KW-0653">Protein transport</keyword>
<gene>
    <name evidence="9" type="ORF">EV356DRAFT_503930</name>
</gene>
<keyword evidence="10" id="KW-1185">Reference proteome</keyword>
<comment type="subcellular location">
    <subcellularLocation>
        <location evidence="1">Golgi apparatus membrane</location>
        <topology evidence="1">Peripheral membrane protein</topology>
    </subcellularLocation>
</comment>